<gene>
    <name evidence="1" type="ORF">Vafri_15237</name>
</gene>
<evidence type="ECO:0000313" key="2">
    <source>
        <dbReference type="Proteomes" id="UP000747399"/>
    </source>
</evidence>
<proteinExistence type="predicted"/>
<evidence type="ECO:0000313" key="1">
    <source>
        <dbReference type="EMBL" id="GIL60705.1"/>
    </source>
</evidence>
<feature type="non-terminal residue" evidence="1">
    <location>
        <position position="1"/>
    </location>
</feature>
<name>A0A8J4BGE5_9CHLO</name>
<protein>
    <submittedName>
        <fullName evidence="1">Uncharacterized protein</fullName>
    </submittedName>
</protein>
<sequence>QLQNRDSDRSSATGAAAVPQGPLMAAVLGSTADGGMSSGSLLTQTRVGQFMGNMAQDMVTSGVLGEAAGKVAQQVVSNQVNTMLQAMWANAAAGAAGGRRSLRAS</sequence>
<reference evidence="1" key="1">
    <citation type="journal article" date="2021" name="Proc. Natl. Acad. Sci. U.S.A.">
        <title>Three genomes in the algal genus Volvox reveal the fate of a haploid sex-determining region after a transition to homothallism.</title>
        <authorList>
            <person name="Yamamoto K."/>
            <person name="Hamaji T."/>
            <person name="Kawai-Toyooka H."/>
            <person name="Matsuzaki R."/>
            <person name="Takahashi F."/>
            <person name="Nishimura Y."/>
            <person name="Kawachi M."/>
            <person name="Noguchi H."/>
            <person name="Minakuchi Y."/>
            <person name="Umen J.G."/>
            <person name="Toyoda A."/>
            <person name="Nozaki H."/>
        </authorList>
    </citation>
    <scope>NUCLEOTIDE SEQUENCE</scope>
    <source>
        <strain evidence="1">NIES-3780</strain>
    </source>
</reference>
<keyword evidence="2" id="KW-1185">Reference proteome</keyword>
<dbReference type="Proteomes" id="UP000747399">
    <property type="component" value="Unassembled WGS sequence"/>
</dbReference>
<accession>A0A8J4BGE5</accession>
<comment type="caution">
    <text evidence="1">The sequence shown here is derived from an EMBL/GenBank/DDBJ whole genome shotgun (WGS) entry which is preliminary data.</text>
</comment>
<dbReference type="EMBL" id="BNCO01000041">
    <property type="protein sequence ID" value="GIL60705.1"/>
    <property type="molecule type" value="Genomic_DNA"/>
</dbReference>
<organism evidence="1 2">
    <name type="scientific">Volvox africanus</name>
    <dbReference type="NCBI Taxonomy" id="51714"/>
    <lineage>
        <taxon>Eukaryota</taxon>
        <taxon>Viridiplantae</taxon>
        <taxon>Chlorophyta</taxon>
        <taxon>core chlorophytes</taxon>
        <taxon>Chlorophyceae</taxon>
        <taxon>CS clade</taxon>
        <taxon>Chlamydomonadales</taxon>
        <taxon>Volvocaceae</taxon>
        <taxon>Volvox</taxon>
    </lineage>
</organism>
<dbReference type="AlphaFoldDB" id="A0A8J4BGE5"/>